<dbReference type="SUPFAM" id="SSF52980">
    <property type="entry name" value="Restriction endonuclease-like"/>
    <property type="match status" value="1"/>
</dbReference>
<gene>
    <name evidence="2" type="ORF">myaer102_24980</name>
</gene>
<dbReference type="InterPro" id="IPR012296">
    <property type="entry name" value="Nuclease_put_TT1808"/>
</dbReference>
<dbReference type="EMBL" id="AP019314">
    <property type="protein sequence ID" value="BBH39954.1"/>
    <property type="molecule type" value="Genomic_DNA"/>
</dbReference>
<proteinExistence type="predicted"/>
<evidence type="ECO:0000259" key="1">
    <source>
        <dbReference type="Pfam" id="PF05685"/>
    </source>
</evidence>
<sequence>MLLITLNENTLSLSPGSQVIFPHQTWEDYERLLNLRLQKTYPKLYFNGKTQEIRLMSPLPSHGNRVDTLRDLVKIILRRQGKDWQCFDPITLKIPGEAGVEPDTCFYIDNRQAILGKERIDLTVDPPPDLAIEVDFTSLTDVEAYQLLKIPELWVYRREELKIYLFIEDGYQESENSRIFPDINIKKLFPYYVELGWNQGSSLALRQFEAVVLKSKDSRSEIASIE</sequence>
<dbReference type="InterPro" id="IPR011335">
    <property type="entry name" value="Restrct_endonuc-II-like"/>
</dbReference>
<dbReference type="RefSeq" id="WP_125730912.1">
    <property type="nucleotide sequence ID" value="NZ_AP019314.1"/>
</dbReference>
<dbReference type="Gene3D" id="3.90.1570.10">
    <property type="entry name" value="tt1808, chain A"/>
    <property type="match status" value="1"/>
</dbReference>
<dbReference type="AlphaFoldDB" id="A0A3G9K075"/>
<dbReference type="PANTHER" id="PTHR47152">
    <property type="entry name" value="SLR2084 PROTEIN-RELATED"/>
    <property type="match status" value="1"/>
</dbReference>
<dbReference type="PANTHER" id="PTHR47152:SF1">
    <property type="entry name" value="SLL1186 PROTEIN"/>
    <property type="match status" value="1"/>
</dbReference>
<dbReference type="InterPro" id="IPR008538">
    <property type="entry name" value="Uma2"/>
</dbReference>
<dbReference type="Pfam" id="PF05685">
    <property type="entry name" value="Uma2"/>
    <property type="match status" value="1"/>
</dbReference>
<feature type="domain" description="Putative restriction endonuclease" evidence="1">
    <location>
        <begin position="26"/>
        <end position="178"/>
    </location>
</feature>
<dbReference type="CDD" id="cd06260">
    <property type="entry name" value="DUF820-like"/>
    <property type="match status" value="1"/>
</dbReference>
<evidence type="ECO:0000313" key="3">
    <source>
        <dbReference type="Proteomes" id="UP000278152"/>
    </source>
</evidence>
<name>A0A3G9K075_MICVR</name>
<dbReference type="KEGG" id="mvz:myaer102_24980"/>
<accession>A0A3G9K075</accession>
<organism evidence="2 3">
    <name type="scientific">Microcystis viridis NIES-102</name>
    <dbReference type="NCBI Taxonomy" id="213615"/>
    <lineage>
        <taxon>Bacteria</taxon>
        <taxon>Bacillati</taxon>
        <taxon>Cyanobacteriota</taxon>
        <taxon>Cyanophyceae</taxon>
        <taxon>Oscillatoriophycideae</taxon>
        <taxon>Chroococcales</taxon>
        <taxon>Microcystaceae</taxon>
        <taxon>Microcystis</taxon>
    </lineage>
</organism>
<reference evidence="2 3" key="1">
    <citation type="submission" date="2018-11" db="EMBL/GenBank/DDBJ databases">
        <title>Complete genome sequence of Microcystis aeruginosa NIES-102.</title>
        <authorList>
            <person name="Yamaguchi H."/>
            <person name="Suzuki S."/>
            <person name="Kawachi M."/>
        </authorList>
    </citation>
    <scope>NUCLEOTIDE SEQUENCE [LARGE SCALE GENOMIC DNA]</scope>
    <source>
        <strain evidence="2 3">NIES-102</strain>
    </source>
</reference>
<protein>
    <recommendedName>
        <fullName evidence="1">Putative restriction endonuclease domain-containing protein</fullName>
    </recommendedName>
</protein>
<dbReference type="Proteomes" id="UP000278152">
    <property type="component" value="Chromosome"/>
</dbReference>
<evidence type="ECO:0000313" key="2">
    <source>
        <dbReference type="EMBL" id="BBH39954.1"/>
    </source>
</evidence>